<evidence type="ECO:0000313" key="1">
    <source>
        <dbReference type="EMBL" id="MBO3738118.1"/>
    </source>
</evidence>
<keyword evidence="2" id="KW-1185">Reference proteome</keyword>
<dbReference type="EMBL" id="JAGFNS010000006">
    <property type="protein sequence ID" value="MBO3738118.1"/>
    <property type="molecule type" value="Genomic_DNA"/>
</dbReference>
<reference evidence="1 2" key="1">
    <citation type="submission" date="2021-03" db="EMBL/GenBank/DDBJ databases">
        <title>Actinoplanes flavus sp. nov., a novel actinomycete isolated from Coconut Palm rhizosphere soil.</title>
        <authorList>
            <person name="Luo X."/>
        </authorList>
    </citation>
    <scope>NUCLEOTIDE SEQUENCE [LARGE SCALE GENOMIC DNA]</scope>
    <source>
        <strain evidence="1 2">NEAU-H7</strain>
    </source>
</reference>
<comment type="caution">
    <text evidence="1">The sequence shown here is derived from an EMBL/GenBank/DDBJ whole genome shotgun (WGS) entry which is preliminary data.</text>
</comment>
<organism evidence="1 2">
    <name type="scientific">Actinoplanes flavus</name>
    <dbReference type="NCBI Taxonomy" id="2820290"/>
    <lineage>
        <taxon>Bacteria</taxon>
        <taxon>Bacillati</taxon>
        <taxon>Actinomycetota</taxon>
        <taxon>Actinomycetes</taxon>
        <taxon>Micromonosporales</taxon>
        <taxon>Micromonosporaceae</taxon>
        <taxon>Actinoplanes</taxon>
    </lineage>
</organism>
<proteinExistence type="predicted"/>
<evidence type="ECO:0008006" key="3">
    <source>
        <dbReference type="Google" id="ProtNLM"/>
    </source>
</evidence>
<gene>
    <name evidence="1" type="ORF">J5X75_11345</name>
</gene>
<name>A0ABS3UH66_9ACTN</name>
<protein>
    <recommendedName>
        <fullName evidence="3">Lantibiotic dehydratase, C terminus</fullName>
    </recommendedName>
</protein>
<accession>A0ABS3UH66</accession>
<evidence type="ECO:0000313" key="2">
    <source>
        <dbReference type="Proteomes" id="UP000679690"/>
    </source>
</evidence>
<sequence>MTWHPLSRIVLRRTGFPFEILERLAVSDGHTIDAAGQAELLAERATGTALAAFPGAVSRAREQGRADTLRTLSKLRRVVATGRLDAQRLASARPALPDDLAALLDDVVTARTSAAAAEARLRGTVGAAEPGLRDALRAAMTDRLFVEAVFLSNPDMYAATIAPLVADPARTPSTALQRSGWSYLQRFAGKNDTASFFGPLNYASIVDDGDPARAPLTVETEPGRWRRREVFVSFWAVQALAARITQDPRIRPWLKPHRHPMVRFERADGTLTVHRAGTATPLPGRLAEVAALIDGSRSVQEIATKLGQPLEQTMVAVDKLAAANTVIHAIEIPSTRFHPLTQLIEQVTRLDPNCSGRDPWLADLHGLDEVRRKLRDAPFAERPGHVDELDRRFSELTGRPPRRGAGATYADRTLFYEECEGTHPRFEFSGPFAGDLLRRLAPIIDLSAAHSGLLQNHYRTLGRARFDALSPDGTPVPYTRFAQVVMADQLAGELPSTDDAVERFRDRFADLVRERSDGHVAVLSRADVDALVDGMPTPANCHVSPDIMFAARDAEALAAGDYTLVLGEVHQVIYAWGSQLYFDEQRAVTEAEAAAHVAGMDDYRGMAIVLTERKHKGLLHEVLPGTFIEVAAPASETSPDRVAIADLDVIPDDTTGIALRHRDTGEKYVLYMAGDEQLHLWMLALPRVMPIAVRTDPEHTPRITLGEAVYQRERWTLPVERLGADFADLDDAGLLQRGAKVRAELGLPRTVYLHVASEPKPYYVDFQAPLALRLLQHLVRANTSVTFTEMLPGPDGLWLQEDGERFCSEFRMTLFRYPDGSE</sequence>
<dbReference type="Proteomes" id="UP000679690">
    <property type="component" value="Unassembled WGS sequence"/>
</dbReference>
<dbReference type="RefSeq" id="WP_208467306.1">
    <property type="nucleotide sequence ID" value="NZ_JAGFNS010000006.1"/>
</dbReference>